<dbReference type="AlphaFoldDB" id="A0A1L7CQD3"/>
<name>A0A1L7CQD3_9CORY</name>
<gene>
    <name evidence="2" type="ORF">CFRA_00710</name>
</gene>
<evidence type="ECO:0000313" key="2">
    <source>
        <dbReference type="EMBL" id="APT88060.1"/>
    </source>
</evidence>
<keyword evidence="3" id="KW-1185">Reference proteome</keyword>
<feature type="region of interest" description="Disordered" evidence="1">
    <location>
        <begin position="17"/>
        <end position="46"/>
    </location>
</feature>
<dbReference type="Gene3D" id="3.40.710.10">
    <property type="entry name" value="DD-peptidase/beta-lactamase superfamily"/>
    <property type="match status" value="1"/>
</dbReference>
<dbReference type="STRING" id="1437875.CFRA_00710"/>
<reference evidence="2 3" key="1">
    <citation type="submission" date="2014-08" db="EMBL/GenBank/DDBJ databases">
        <title>Complete genome sequence of Corynebacterium frankenforstense ST18(T) (=DSM 45800(T)), isolated from raw cow milk.</title>
        <authorList>
            <person name="Ruckert C."/>
            <person name="Albersmeier A."/>
            <person name="Winkler A."/>
            <person name="Lipski A."/>
            <person name="Kalinowski J."/>
        </authorList>
    </citation>
    <scope>NUCLEOTIDE SEQUENCE [LARGE SCALE GENOMIC DNA]</scope>
    <source>
        <strain evidence="2 3">ST18</strain>
    </source>
</reference>
<dbReference type="EMBL" id="CP009247">
    <property type="protein sequence ID" value="APT88060.1"/>
    <property type="molecule type" value="Genomic_DNA"/>
</dbReference>
<evidence type="ECO:0008006" key="4">
    <source>
        <dbReference type="Google" id="ProtNLM"/>
    </source>
</evidence>
<evidence type="ECO:0000256" key="1">
    <source>
        <dbReference type="SAM" id="MobiDB-lite"/>
    </source>
</evidence>
<organism evidence="2 3">
    <name type="scientific">Corynebacterium frankenforstense DSM 45800</name>
    <dbReference type="NCBI Taxonomy" id="1437875"/>
    <lineage>
        <taxon>Bacteria</taxon>
        <taxon>Bacillati</taxon>
        <taxon>Actinomycetota</taxon>
        <taxon>Actinomycetes</taxon>
        <taxon>Mycobacteriales</taxon>
        <taxon>Corynebacteriaceae</taxon>
        <taxon>Corynebacterium</taxon>
    </lineage>
</organism>
<dbReference type="InterPro" id="IPR012338">
    <property type="entry name" value="Beta-lactam/transpept-like"/>
</dbReference>
<proteinExistence type="predicted"/>
<feature type="compositionally biased region" description="Polar residues" evidence="1">
    <location>
        <begin position="24"/>
        <end position="34"/>
    </location>
</feature>
<dbReference type="Proteomes" id="UP000185434">
    <property type="component" value="Chromosome"/>
</dbReference>
<sequence>MLAVGVAVSAQPVASALPLGATPPRTQASVQVQNGPRLATPNADEPRPALSLSKLYLGHWVLHHGAPGDAARVEQMIRFSDDRIASELDARYPQAIDETADWFGLPNTHRNGFWGNSVTSANDLTRFLDATRSDPVAAPMFRGMETAAPVAADGYRQDYGTATVPGVTGTKFGWSDDRRSVHATASIAPGVVLAANTYGTREAHTADVHAALPAGLPQLPGAPSGQLSIDLGSSAIPAVSGAELKARLACHDPYNLRAGIVDAWLIPVQIADAIPAC</sequence>
<protein>
    <recommendedName>
        <fullName evidence="4">Beta-lactamase</fullName>
    </recommendedName>
</protein>
<evidence type="ECO:0000313" key="3">
    <source>
        <dbReference type="Proteomes" id="UP000185434"/>
    </source>
</evidence>
<dbReference type="SUPFAM" id="SSF56601">
    <property type="entry name" value="beta-lactamase/transpeptidase-like"/>
    <property type="match status" value="1"/>
</dbReference>
<accession>A0A1L7CQD3</accession>
<dbReference type="KEGG" id="cfk:CFRA_00710"/>